<keyword evidence="6" id="KW-0256">Endoplasmic reticulum</keyword>
<evidence type="ECO:0000313" key="13">
    <source>
        <dbReference type="Proteomes" id="UP000675881"/>
    </source>
</evidence>
<dbReference type="OrthoDB" id="369569at2759"/>
<feature type="compositionally biased region" description="Basic residues" evidence="10">
    <location>
        <begin position="1"/>
        <end position="11"/>
    </location>
</feature>
<evidence type="ECO:0000256" key="8">
    <source>
        <dbReference type="ARBA" id="ARBA00023136"/>
    </source>
</evidence>
<feature type="transmembrane region" description="Helical" evidence="11">
    <location>
        <begin position="74"/>
        <end position="96"/>
    </location>
</feature>
<evidence type="ECO:0000256" key="3">
    <source>
        <dbReference type="ARBA" id="ARBA00011276"/>
    </source>
</evidence>
<dbReference type="AlphaFoldDB" id="A0A7R8H6R0"/>
<evidence type="ECO:0000256" key="11">
    <source>
        <dbReference type="SAM" id="Phobius"/>
    </source>
</evidence>
<dbReference type="Proteomes" id="UP000675881">
    <property type="component" value="Chromosome 3"/>
</dbReference>
<evidence type="ECO:0000256" key="5">
    <source>
        <dbReference type="ARBA" id="ARBA00022692"/>
    </source>
</evidence>
<comment type="subcellular location">
    <subcellularLocation>
        <location evidence="1">Endoplasmic reticulum membrane</location>
        <topology evidence="1">Multi-pass membrane protein</topology>
    </subcellularLocation>
</comment>
<proteinExistence type="inferred from homology"/>
<feature type="region of interest" description="Disordered" evidence="10">
    <location>
        <begin position="1"/>
        <end position="54"/>
    </location>
</feature>
<keyword evidence="13" id="KW-1185">Reference proteome</keyword>
<gene>
    <name evidence="12" type="ORF">LSAA_8127</name>
</gene>
<feature type="compositionally biased region" description="Low complexity" evidence="10">
    <location>
        <begin position="13"/>
        <end position="40"/>
    </location>
</feature>
<dbReference type="EMBL" id="HG994582">
    <property type="protein sequence ID" value="CAF2906673.1"/>
    <property type="molecule type" value="Genomic_DNA"/>
</dbReference>
<keyword evidence="7 11" id="KW-1133">Transmembrane helix</keyword>
<keyword evidence="5 11" id="KW-0812">Transmembrane</keyword>
<dbReference type="PANTHER" id="PTHR19315">
    <property type="entry name" value="ER MEMBRANE PROTEIN COMPLEX SUBUNIT 4"/>
    <property type="match status" value="1"/>
</dbReference>
<reference evidence="12" key="1">
    <citation type="submission" date="2021-02" db="EMBL/GenBank/DDBJ databases">
        <authorList>
            <person name="Bekaert M."/>
        </authorList>
    </citation>
    <scope>NUCLEOTIDE SEQUENCE</scope>
    <source>
        <strain evidence="12">IoA-00</strain>
    </source>
</reference>
<organism evidence="12 13">
    <name type="scientific">Lepeophtheirus salmonis</name>
    <name type="common">Salmon louse</name>
    <name type="synonym">Caligus salmonis</name>
    <dbReference type="NCBI Taxonomy" id="72036"/>
    <lineage>
        <taxon>Eukaryota</taxon>
        <taxon>Metazoa</taxon>
        <taxon>Ecdysozoa</taxon>
        <taxon>Arthropoda</taxon>
        <taxon>Crustacea</taxon>
        <taxon>Multicrustacea</taxon>
        <taxon>Hexanauplia</taxon>
        <taxon>Copepoda</taxon>
        <taxon>Siphonostomatoida</taxon>
        <taxon>Caligidae</taxon>
        <taxon>Lepeophtheirus</taxon>
    </lineage>
</organism>
<dbReference type="GO" id="GO:0005789">
    <property type="term" value="C:endoplasmic reticulum membrane"/>
    <property type="evidence" value="ECO:0007669"/>
    <property type="project" value="UniProtKB-SubCell"/>
</dbReference>
<protein>
    <recommendedName>
        <fullName evidence="4">ER membrane protein complex subunit 4</fullName>
    </recommendedName>
    <alternativeName>
        <fullName evidence="9">Transmembrane protein 85</fullName>
    </alternativeName>
</protein>
<evidence type="ECO:0000313" key="12">
    <source>
        <dbReference type="EMBL" id="CAF2906673.1"/>
    </source>
</evidence>
<evidence type="ECO:0000256" key="4">
    <source>
        <dbReference type="ARBA" id="ARBA00020820"/>
    </source>
</evidence>
<sequence>MTTQPSRHRSKWSLDFATKSKSSSSSSDSLPPGYSSSSTSLHAEAGRSTDPSLKTKRSWEIALGPIKNIPMNIFVMYMTGNTISIIPIMMTVMMAIKPIKTLFSPLELPLKHLIAITIL</sequence>
<evidence type="ECO:0000256" key="10">
    <source>
        <dbReference type="SAM" id="MobiDB-lite"/>
    </source>
</evidence>
<accession>A0A7R8H6R0</accession>
<evidence type="ECO:0000256" key="9">
    <source>
        <dbReference type="ARBA" id="ARBA00031143"/>
    </source>
</evidence>
<comment type="similarity">
    <text evidence="2">Belongs to the EMC4 family.</text>
</comment>
<evidence type="ECO:0000256" key="7">
    <source>
        <dbReference type="ARBA" id="ARBA00022989"/>
    </source>
</evidence>
<comment type="subunit">
    <text evidence="3">Component of the ER membrane protein complex (EMC).</text>
</comment>
<evidence type="ECO:0000256" key="1">
    <source>
        <dbReference type="ARBA" id="ARBA00004477"/>
    </source>
</evidence>
<evidence type="ECO:0000256" key="2">
    <source>
        <dbReference type="ARBA" id="ARBA00007715"/>
    </source>
</evidence>
<evidence type="ECO:0000256" key="6">
    <source>
        <dbReference type="ARBA" id="ARBA00022824"/>
    </source>
</evidence>
<dbReference type="InterPro" id="IPR009445">
    <property type="entry name" value="TMEM85/Emc4"/>
</dbReference>
<name>A0A7R8H6R0_LEPSM</name>
<dbReference type="Pfam" id="PF06417">
    <property type="entry name" value="EMC4"/>
    <property type="match status" value="1"/>
</dbReference>
<keyword evidence="8 11" id="KW-0472">Membrane</keyword>